<evidence type="ECO:0000313" key="8">
    <source>
        <dbReference type="Proteomes" id="UP001169862"/>
    </source>
</evidence>
<evidence type="ECO:0000256" key="3">
    <source>
        <dbReference type="ARBA" id="ARBA00022525"/>
    </source>
</evidence>
<protein>
    <submittedName>
        <fullName evidence="7">Type VI secretion system tip protein TssI/VgrG</fullName>
    </submittedName>
</protein>
<dbReference type="RefSeq" id="WP_303551363.1">
    <property type="nucleotide sequence ID" value="NZ_JAUOPG010000009.1"/>
</dbReference>
<feature type="compositionally biased region" description="Polar residues" evidence="4">
    <location>
        <begin position="472"/>
        <end position="488"/>
    </location>
</feature>
<dbReference type="AlphaFoldDB" id="A0AAW7XP62"/>
<organism evidence="7 8">
    <name type="scientific">Neptunomonas phycophila</name>
    <dbReference type="NCBI Taxonomy" id="1572645"/>
    <lineage>
        <taxon>Bacteria</taxon>
        <taxon>Pseudomonadati</taxon>
        <taxon>Pseudomonadota</taxon>
        <taxon>Gammaproteobacteria</taxon>
        <taxon>Oceanospirillales</taxon>
        <taxon>Oceanospirillaceae</taxon>
        <taxon>Neptunomonas</taxon>
    </lineage>
</organism>
<feature type="domain" description="Gp5/Type VI secretion system Vgr C-terminal trimerisation" evidence="6">
    <location>
        <begin position="476"/>
        <end position="589"/>
    </location>
</feature>
<reference evidence="7" key="1">
    <citation type="submission" date="2023-07" db="EMBL/GenBank/DDBJ databases">
        <title>Genome content predicts the carbon catabolic preferences of heterotrophic bacteria.</title>
        <authorList>
            <person name="Gralka M."/>
        </authorList>
    </citation>
    <scope>NUCLEOTIDE SEQUENCE</scope>
    <source>
        <strain evidence="7">I2M16</strain>
    </source>
</reference>
<dbReference type="Pfam" id="PF04717">
    <property type="entry name" value="Phage_base_V"/>
    <property type="match status" value="1"/>
</dbReference>
<dbReference type="NCBIfam" id="TIGR03361">
    <property type="entry name" value="VI_Rhs_Vgr"/>
    <property type="match status" value="1"/>
</dbReference>
<dbReference type="Pfam" id="PF05954">
    <property type="entry name" value="Phage_GPD"/>
    <property type="match status" value="1"/>
</dbReference>
<evidence type="ECO:0000256" key="4">
    <source>
        <dbReference type="SAM" id="MobiDB-lite"/>
    </source>
</evidence>
<sequence>MADFKQQSRLLAIDTPLGDDVFLLTRLAGEESVSALFGIEIEAYSLRKDITPAEIVGQNVTLKIAATDESALFLPDSYRYINGYIKSFRQEGRQLQDLRGYSAVVVPWLWFLTQTSDCKIFQFKNIQEIATAIFEENGFTDFQFRLVGQHPARDYCVQYKESDFNFISRLFEEEGLYYYFAHEAGKHTLIISDHIGGYDESDEQSITYAAGSLTQHTIHNWYHSFQFMTGRYSKRDYDFKKPSNRLQTSAAADMVVPGVGKYEHFIYPGRYEDKTHGDQLTRLRVEADEAAHDVITGEGGCRSFSAGHTFVLERHDDAPEELGEYVLLSVSHKAQDYSYTSNDEQDKEYSNEFRCISSETIYRPPQTTGWPRMQGPQNAIVVGPEGEEIYTDEYGRVKVQFPWDRYGAYNENSSCWVRVTHSWAGKNWGNIYLPRIGQEVIVDFMDGDPDRPIITGRVYNAEQMPPYELPANKTQSGTLTRSTKGGTASNANALRFEDKKGEEEVWLHAEKDQRIEVENDESHWVGHDRVKEIDHDETVFVHHDRTETVDNNEKILIRNNRMHTTGIAEIKTVGMVRVHTVGVNETNTIGAMQQNTVGVNQDNTVGVNQSTTVGQNQTNTIGEKMIYEVGEEIILRTGKSSIHMLSDGTITIQGVDITVKAEGEIKTQSGKDTSVKAGGVISLKAKKVLGN</sequence>
<dbReference type="InterPro" id="IPR006531">
    <property type="entry name" value="Gp5/Vgr_OB"/>
</dbReference>
<dbReference type="InterPro" id="IPR050708">
    <property type="entry name" value="T6SS_VgrG/RHS"/>
</dbReference>
<dbReference type="EMBL" id="JAUOPG010000009">
    <property type="protein sequence ID" value="MDO6454590.1"/>
    <property type="molecule type" value="Genomic_DNA"/>
</dbReference>
<evidence type="ECO:0000259" key="6">
    <source>
        <dbReference type="Pfam" id="PF22178"/>
    </source>
</evidence>
<dbReference type="Gene3D" id="2.30.110.50">
    <property type="match status" value="1"/>
</dbReference>
<evidence type="ECO:0000256" key="1">
    <source>
        <dbReference type="ARBA" id="ARBA00004613"/>
    </source>
</evidence>
<dbReference type="SUPFAM" id="SSF69279">
    <property type="entry name" value="Phage tail proteins"/>
    <property type="match status" value="2"/>
</dbReference>
<dbReference type="Gene3D" id="3.55.50.10">
    <property type="entry name" value="Baseplate protein-like domains"/>
    <property type="match status" value="1"/>
</dbReference>
<dbReference type="SUPFAM" id="SSF69349">
    <property type="entry name" value="Phage fibre proteins"/>
    <property type="match status" value="1"/>
</dbReference>
<dbReference type="SUPFAM" id="SSF69255">
    <property type="entry name" value="gp5 N-terminal domain-like"/>
    <property type="match status" value="1"/>
</dbReference>
<evidence type="ECO:0000259" key="5">
    <source>
        <dbReference type="Pfam" id="PF04717"/>
    </source>
</evidence>
<dbReference type="Gene3D" id="4.10.220.110">
    <property type="match status" value="1"/>
</dbReference>
<dbReference type="Gene3D" id="2.40.50.230">
    <property type="entry name" value="Gp5 N-terminal domain"/>
    <property type="match status" value="1"/>
</dbReference>
<evidence type="ECO:0000313" key="7">
    <source>
        <dbReference type="EMBL" id="MDO6454590.1"/>
    </source>
</evidence>
<gene>
    <name evidence="7" type="primary">tssI</name>
    <name evidence="7" type="ORF">Q4490_13530</name>
</gene>
<dbReference type="InterPro" id="IPR006533">
    <property type="entry name" value="T6SS_Vgr_RhsGE"/>
</dbReference>
<dbReference type="InterPro" id="IPR037026">
    <property type="entry name" value="Vgr_OB-fold_dom_sf"/>
</dbReference>
<dbReference type="Proteomes" id="UP001169862">
    <property type="component" value="Unassembled WGS sequence"/>
</dbReference>
<dbReference type="NCBIfam" id="TIGR01646">
    <property type="entry name" value="vgr_GE"/>
    <property type="match status" value="1"/>
</dbReference>
<comment type="subcellular location">
    <subcellularLocation>
        <location evidence="1">Secreted</location>
    </subcellularLocation>
</comment>
<comment type="similarity">
    <text evidence="2">Belongs to the VgrG protein family.</text>
</comment>
<dbReference type="InterPro" id="IPR017847">
    <property type="entry name" value="T6SS_RhsGE_Vgr_subset"/>
</dbReference>
<evidence type="ECO:0000256" key="2">
    <source>
        <dbReference type="ARBA" id="ARBA00005558"/>
    </source>
</evidence>
<feature type="region of interest" description="Disordered" evidence="4">
    <location>
        <begin position="467"/>
        <end position="488"/>
    </location>
</feature>
<feature type="domain" description="Gp5/Type VI secretion system Vgr protein OB-fold" evidence="5">
    <location>
        <begin position="392"/>
        <end position="459"/>
    </location>
</feature>
<dbReference type="PANTHER" id="PTHR32305">
    <property type="match status" value="1"/>
</dbReference>
<dbReference type="GO" id="GO:0005576">
    <property type="term" value="C:extracellular region"/>
    <property type="evidence" value="ECO:0007669"/>
    <property type="project" value="UniProtKB-SubCell"/>
</dbReference>
<comment type="caution">
    <text evidence="7">The sequence shown here is derived from an EMBL/GenBank/DDBJ whole genome shotgun (WGS) entry which is preliminary data.</text>
</comment>
<accession>A0AAW7XP62</accession>
<dbReference type="Pfam" id="PF22178">
    <property type="entry name" value="Gp5_trimer_C"/>
    <property type="match status" value="1"/>
</dbReference>
<dbReference type="PANTHER" id="PTHR32305:SF15">
    <property type="entry name" value="PROTEIN RHSA-RELATED"/>
    <property type="match status" value="1"/>
</dbReference>
<dbReference type="InterPro" id="IPR054030">
    <property type="entry name" value="Gp5_Vgr_C"/>
</dbReference>
<name>A0AAW7XP62_9GAMM</name>
<keyword evidence="3" id="KW-0964">Secreted</keyword>
<proteinExistence type="inferred from homology"/>